<protein>
    <recommendedName>
        <fullName evidence="1">DDE-1 domain-containing protein</fullName>
    </recommendedName>
</protein>
<gene>
    <name evidence="2" type="ORF">PR001_g23295</name>
</gene>
<dbReference type="GO" id="GO:0003677">
    <property type="term" value="F:DNA binding"/>
    <property type="evidence" value="ECO:0007669"/>
    <property type="project" value="TreeGrafter"/>
</dbReference>
<dbReference type="AlphaFoldDB" id="A0A6A3IM13"/>
<dbReference type="EMBL" id="QXFV01002735">
    <property type="protein sequence ID" value="KAE8983999.1"/>
    <property type="molecule type" value="Genomic_DNA"/>
</dbReference>
<dbReference type="Pfam" id="PF03184">
    <property type="entry name" value="DDE_1"/>
    <property type="match status" value="1"/>
</dbReference>
<reference evidence="2 3" key="1">
    <citation type="submission" date="2018-09" db="EMBL/GenBank/DDBJ databases">
        <title>Genomic investigation of the strawberry pathogen Phytophthora fragariae indicates pathogenicity is determined by transcriptional variation in three key races.</title>
        <authorList>
            <person name="Adams T.M."/>
            <person name="Armitage A.D."/>
            <person name="Sobczyk M.K."/>
            <person name="Bates H.J."/>
            <person name="Dunwell J.M."/>
            <person name="Nellist C.F."/>
            <person name="Harrison R.J."/>
        </authorList>
    </citation>
    <scope>NUCLEOTIDE SEQUENCE [LARGE SCALE GENOMIC DNA]</scope>
    <source>
        <strain evidence="2 3">SCRP249</strain>
    </source>
</reference>
<dbReference type="InterPro" id="IPR050863">
    <property type="entry name" value="CenT-Element_Derived"/>
</dbReference>
<dbReference type="Proteomes" id="UP000429607">
    <property type="component" value="Unassembled WGS sequence"/>
</dbReference>
<comment type="caution">
    <text evidence="2">The sequence shown here is derived from an EMBL/GenBank/DDBJ whole genome shotgun (WGS) entry which is preliminary data.</text>
</comment>
<feature type="domain" description="DDE-1" evidence="1">
    <location>
        <begin position="2"/>
        <end position="112"/>
    </location>
</feature>
<organism evidence="2 3">
    <name type="scientific">Phytophthora rubi</name>
    <dbReference type="NCBI Taxonomy" id="129364"/>
    <lineage>
        <taxon>Eukaryota</taxon>
        <taxon>Sar</taxon>
        <taxon>Stramenopiles</taxon>
        <taxon>Oomycota</taxon>
        <taxon>Peronosporomycetes</taxon>
        <taxon>Peronosporales</taxon>
        <taxon>Peronosporaceae</taxon>
        <taxon>Phytophthora</taxon>
    </lineage>
</organism>
<dbReference type="InterPro" id="IPR004875">
    <property type="entry name" value="DDE_SF_endonuclease_dom"/>
</dbReference>
<name>A0A6A3IM13_9STRA</name>
<dbReference type="GO" id="GO:0005634">
    <property type="term" value="C:nucleus"/>
    <property type="evidence" value="ECO:0007669"/>
    <property type="project" value="TreeGrafter"/>
</dbReference>
<evidence type="ECO:0000313" key="3">
    <source>
        <dbReference type="Proteomes" id="UP000429607"/>
    </source>
</evidence>
<proteinExistence type="predicted"/>
<dbReference type="PANTHER" id="PTHR19303:SF73">
    <property type="entry name" value="PROTEIN PDC2"/>
    <property type="match status" value="1"/>
</dbReference>
<evidence type="ECO:0000313" key="2">
    <source>
        <dbReference type="EMBL" id="KAE8983999.1"/>
    </source>
</evidence>
<evidence type="ECO:0000259" key="1">
    <source>
        <dbReference type="Pfam" id="PF03184"/>
    </source>
</evidence>
<sequence length="113" mass="12798">MTRVTVAVTANANGSDALPPLFLCRAKQPYYFKKRTASQLSFKYKSNKKAWMTGHVFREWLLNLDCDMRASGRRILLLVDNASSHSNGDIVCTNIRLEFLPPNTTAFLQPMDT</sequence>
<accession>A0A6A3IM13</accession>
<dbReference type="PANTHER" id="PTHR19303">
    <property type="entry name" value="TRANSPOSON"/>
    <property type="match status" value="1"/>
</dbReference>